<accession>A0A0A9MJI3</accession>
<proteinExistence type="predicted"/>
<sequence>MDKKEFKSIWISCRHENAIKTLLVNFRFQTRYQVKYMEGRNYGQLN</sequence>
<protein>
    <submittedName>
        <fullName evidence="1">Uncharacterized protein</fullName>
    </submittedName>
</protein>
<dbReference type="EMBL" id="GBRH01158125">
    <property type="protein sequence ID" value="JAE39771.1"/>
    <property type="molecule type" value="Transcribed_RNA"/>
</dbReference>
<organism evidence="1">
    <name type="scientific">Arundo donax</name>
    <name type="common">Giant reed</name>
    <name type="synonym">Donax arundinaceus</name>
    <dbReference type="NCBI Taxonomy" id="35708"/>
    <lineage>
        <taxon>Eukaryota</taxon>
        <taxon>Viridiplantae</taxon>
        <taxon>Streptophyta</taxon>
        <taxon>Embryophyta</taxon>
        <taxon>Tracheophyta</taxon>
        <taxon>Spermatophyta</taxon>
        <taxon>Magnoliopsida</taxon>
        <taxon>Liliopsida</taxon>
        <taxon>Poales</taxon>
        <taxon>Poaceae</taxon>
        <taxon>PACMAD clade</taxon>
        <taxon>Arundinoideae</taxon>
        <taxon>Arundineae</taxon>
        <taxon>Arundo</taxon>
    </lineage>
</organism>
<reference evidence="1" key="2">
    <citation type="journal article" date="2015" name="Data Brief">
        <title>Shoot transcriptome of the giant reed, Arundo donax.</title>
        <authorList>
            <person name="Barrero R.A."/>
            <person name="Guerrero F.D."/>
            <person name="Moolhuijzen P."/>
            <person name="Goolsby J.A."/>
            <person name="Tidwell J."/>
            <person name="Bellgard S.E."/>
            <person name="Bellgard M.I."/>
        </authorList>
    </citation>
    <scope>NUCLEOTIDE SEQUENCE</scope>
    <source>
        <tissue evidence="1">Shoot tissue taken approximately 20 cm above the soil surface</tissue>
    </source>
</reference>
<name>A0A0A9MJI3_ARUDO</name>
<dbReference type="AlphaFoldDB" id="A0A0A9MJI3"/>
<reference evidence="1" key="1">
    <citation type="submission" date="2014-09" db="EMBL/GenBank/DDBJ databases">
        <authorList>
            <person name="Magalhaes I.L.F."/>
            <person name="Oliveira U."/>
            <person name="Santos F.R."/>
            <person name="Vidigal T.H.D.A."/>
            <person name="Brescovit A.D."/>
            <person name="Santos A.J."/>
        </authorList>
    </citation>
    <scope>NUCLEOTIDE SEQUENCE</scope>
    <source>
        <tissue evidence="1">Shoot tissue taken approximately 20 cm above the soil surface</tissue>
    </source>
</reference>
<evidence type="ECO:0000313" key="1">
    <source>
        <dbReference type="EMBL" id="JAE39771.1"/>
    </source>
</evidence>